<dbReference type="CDD" id="cd06669">
    <property type="entry name" value="PDZ5_MUPP1-like"/>
    <property type="match status" value="1"/>
</dbReference>
<feature type="compositionally biased region" description="Basic and acidic residues" evidence="5">
    <location>
        <begin position="717"/>
        <end position="733"/>
    </location>
</feature>
<dbReference type="SMART" id="SM00228">
    <property type="entry name" value="PDZ"/>
    <property type="match status" value="9"/>
</dbReference>
<dbReference type="CDD" id="cd06671">
    <property type="entry name" value="PDZ7_MUPP1-PD6_PATJ-like"/>
    <property type="match status" value="1"/>
</dbReference>
<feature type="compositionally biased region" description="Polar residues" evidence="5">
    <location>
        <begin position="1446"/>
        <end position="1469"/>
    </location>
</feature>
<feature type="domain" description="PDZ" evidence="6">
    <location>
        <begin position="973"/>
        <end position="1066"/>
    </location>
</feature>
<evidence type="ECO:0000313" key="7">
    <source>
        <dbReference type="EMBL" id="CAH1188432.1"/>
    </source>
</evidence>
<feature type="domain" description="PDZ" evidence="6">
    <location>
        <begin position="1341"/>
        <end position="1425"/>
    </location>
</feature>
<feature type="domain" description="PDZ" evidence="6">
    <location>
        <begin position="1221"/>
        <end position="1304"/>
    </location>
</feature>
<dbReference type="CDD" id="cd06672">
    <property type="entry name" value="PDZ8_MUPP1-PDZ7_PATJ-PDZ2_INAD-like"/>
    <property type="match status" value="1"/>
</dbReference>
<feature type="compositionally biased region" description="Acidic residues" evidence="5">
    <location>
        <begin position="1149"/>
        <end position="1162"/>
    </location>
</feature>
<dbReference type="Pfam" id="PF00595">
    <property type="entry name" value="PDZ"/>
    <property type="match status" value="9"/>
</dbReference>
<feature type="domain" description="PDZ" evidence="6">
    <location>
        <begin position="202"/>
        <end position="287"/>
    </location>
</feature>
<dbReference type="InterPro" id="IPR001478">
    <property type="entry name" value="PDZ"/>
</dbReference>
<proteinExistence type="predicted"/>
<dbReference type="CDD" id="cd06791">
    <property type="entry name" value="PDZ3_MUPP1-like"/>
    <property type="match status" value="1"/>
</dbReference>
<evidence type="ECO:0000256" key="5">
    <source>
        <dbReference type="SAM" id="MobiDB-lite"/>
    </source>
</evidence>
<organism evidence="7 8">
    <name type="scientific">Phyllotreta striolata</name>
    <name type="common">Striped flea beetle</name>
    <name type="synonym">Crioceris striolata</name>
    <dbReference type="NCBI Taxonomy" id="444603"/>
    <lineage>
        <taxon>Eukaryota</taxon>
        <taxon>Metazoa</taxon>
        <taxon>Ecdysozoa</taxon>
        <taxon>Arthropoda</taxon>
        <taxon>Hexapoda</taxon>
        <taxon>Insecta</taxon>
        <taxon>Pterygota</taxon>
        <taxon>Neoptera</taxon>
        <taxon>Endopterygota</taxon>
        <taxon>Coleoptera</taxon>
        <taxon>Polyphaga</taxon>
        <taxon>Cucujiformia</taxon>
        <taxon>Chrysomeloidea</taxon>
        <taxon>Chrysomelidae</taxon>
        <taxon>Galerucinae</taxon>
        <taxon>Alticini</taxon>
        <taxon>Phyllotreta</taxon>
    </lineage>
</organism>
<keyword evidence="3" id="KW-0677">Repeat</keyword>
<comment type="subcellular location">
    <subcellularLocation>
        <location evidence="1">Membrane</location>
    </subcellularLocation>
</comment>
<keyword evidence="4" id="KW-0472">Membrane</keyword>
<feature type="domain" description="PDZ" evidence="6">
    <location>
        <begin position="397"/>
        <end position="486"/>
    </location>
</feature>
<protein>
    <recommendedName>
        <fullName evidence="6">PDZ domain-containing protein</fullName>
    </recommendedName>
</protein>
<feature type="region of interest" description="Disordered" evidence="5">
    <location>
        <begin position="526"/>
        <end position="548"/>
    </location>
</feature>
<evidence type="ECO:0000256" key="4">
    <source>
        <dbReference type="ARBA" id="ARBA00023136"/>
    </source>
</evidence>
<dbReference type="PANTHER" id="PTHR19964">
    <property type="entry name" value="MULTIPLE PDZ DOMAIN PROTEIN"/>
    <property type="match status" value="1"/>
</dbReference>
<feature type="compositionally biased region" description="Acidic residues" evidence="5">
    <location>
        <begin position="743"/>
        <end position="754"/>
    </location>
</feature>
<dbReference type="FunFam" id="2.30.42.10:FF:000125">
    <property type="entry name" value="PATJ, crumbs cell polarity complex component"/>
    <property type="match status" value="1"/>
</dbReference>
<feature type="domain" description="PDZ" evidence="6">
    <location>
        <begin position="1491"/>
        <end position="1575"/>
    </location>
</feature>
<dbReference type="PROSITE" id="PS50106">
    <property type="entry name" value="PDZ"/>
    <property type="match status" value="9"/>
</dbReference>
<feature type="domain" description="PDZ" evidence="6">
    <location>
        <begin position="1583"/>
        <end position="1665"/>
    </location>
</feature>
<feature type="compositionally biased region" description="Polar residues" evidence="5">
    <location>
        <begin position="529"/>
        <end position="544"/>
    </location>
</feature>
<evidence type="ECO:0000256" key="3">
    <source>
        <dbReference type="ARBA" id="ARBA00022737"/>
    </source>
</evidence>
<name>A0A9P0GWD3_PHYSR</name>
<feature type="compositionally biased region" description="Low complexity" evidence="5">
    <location>
        <begin position="1430"/>
        <end position="1445"/>
    </location>
</feature>
<dbReference type="Gene3D" id="2.30.42.10">
    <property type="match status" value="9"/>
</dbReference>
<dbReference type="CDD" id="cd06668">
    <property type="entry name" value="PDZ4_MUPP1-like"/>
    <property type="match status" value="1"/>
</dbReference>
<feature type="region of interest" description="Disordered" evidence="5">
    <location>
        <begin position="1423"/>
        <end position="1482"/>
    </location>
</feature>
<dbReference type="SUPFAM" id="SSF50156">
    <property type="entry name" value="PDZ domain-like"/>
    <property type="match status" value="9"/>
</dbReference>
<evidence type="ECO:0000259" key="6">
    <source>
        <dbReference type="PROSITE" id="PS50106"/>
    </source>
</evidence>
<dbReference type="CDD" id="cd23064">
    <property type="entry name" value="PDZ3_INAD-like"/>
    <property type="match status" value="1"/>
</dbReference>
<keyword evidence="8" id="KW-1185">Reference proteome</keyword>
<reference evidence="7" key="1">
    <citation type="submission" date="2022-01" db="EMBL/GenBank/DDBJ databases">
        <authorList>
            <person name="King R."/>
        </authorList>
    </citation>
    <scope>NUCLEOTIDE SEQUENCE</scope>
</reference>
<dbReference type="InterPro" id="IPR036034">
    <property type="entry name" value="PDZ_sf"/>
</dbReference>
<dbReference type="FunFam" id="2.30.42.10:FF:000070">
    <property type="entry name" value="Multiple PDZ domain protein"/>
    <property type="match status" value="1"/>
</dbReference>
<dbReference type="OrthoDB" id="6022242at2759"/>
<evidence type="ECO:0000256" key="2">
    <source>
        <dbReference type="ARBA" id="ARBA00022553"/>
    </source>
</evidence>
<feature type="region of interest" description="Disordered" evidence="5">
    <location>
        <begin position="648"/>
        <end position="667"/>
    </location>
</feature>
<feature type="domain" description="PDZ" evidence="6">
    <location>
        <begin position="12"/>
        <end position="92"/>
    </location>
</feature>
<dbReference type="PANTHER" id="PTHR19964:SF92">
    <property type="entry name" value="PATJ HOMOLOG"/>
    <property type="match status" value="1"/>
</dbReference>
<accession>A0A9P0GWD3</accession>
<dbReference type="GO" id="GO:0016020">
    <property type="term" value="C:membrane"/>
    <property type="evidence" value="ECO:0007669"/>
    <property type="project" value="UniProtKB-SubCell"/>
</dbReference>
<feature type="domain" description="PDZ" evidence="6">
    <location>
        <begin position="562"/>
        <end position="640"/>
    </location>
</feature>
<sequence length="1669" mass="180843">MVLNTEWAQVEVIDLINDGTGLAFGIIGGRSTGVVVKTILPGGVADRDGRLQSGDHILQIGEVNLRGLGSEQVASVLRQCGVHVRMVVARPIESANADFQHLGSLAPIVPTKILGDPVELDRHLIENGYGEAFAYHPAPSDFHGGPYIYTGHHHSDLQLHTMVNRLAVPYLTRVEVQNNFPKTVSMNVALREPDLPETEIYEVDLKKDDLGLGITVAGYVCEKEEISGIFVKSISKGSAADLTQNIQINDRIIEVNGVSLSGYTNHQAVECLRAAGSAVKLKLERYLRGPKYEQLQQAIKANELRPPSPPSPTLTSLPKVPINTAQMDCSGIEPDGESRTSFEFDSALLLEHDALTNEEKEILIGGEKVALQFTVDSPDSVYEKWRSLLGDDPEIIIARMRKERSSGLGISLEGTVDVEGGKEVRPHHYIRNVLPDGPVGQNGVLQSGDELLEANGVQLLGLNHLQVVAILKQLPERVSLVCARYPFPTGVIDTSQRREAFRTRKILACSLQTLIPINESNRLVKAKSETSITSGAASPTPSRSRSLDPMETLPMWRDEPTVVELIKGDHGLGFSVLDYQDPLDPDETVIVVRSLVPGGVAQRDGRLLPGDRLVSVNEANVERAPLDAAVRALKGAPRGVVRIAVVKPASGGGGDAGSRTSQDTEDDHTCLEDFQECIEEFQECLDAVHICIEDENSLSQSCMSDLGGSDGAATPKIDPDPAPKPADRARIKSDSAATHSEKDDYETCVEESLSDDVTAVKATPDDAPSDRNGEATPTNSTVNVLETCSHVPDLIHKTYFNSENLVIPEELVTEPIYHDEEPKIFENRSVDPGDEFLLVQYPSNRPDDILDTCQIPSKKIYRKCLKEYYNDYADCLEAYNVATPRDKAEMPDDDIFCDLVLPFKSRSAPDIADGSFVTLTYDPGPDMARRKSSFLPGCQPPEAEMTVIRPLEVDVKGCQVEDMLQKHWGSVHTARIFREPNRSLGINIVGGKVDLQSSKRSSETLLGIFVKNVVPNSPADKSGKFKTGDRILEVSGVDLRESSHEKAVQAIRNASNPVTFVIQSIVPRLQKTSDQQLNHAECPSPYPSPVSTESSTSVPQNDAENSISREKIDADVRTTPVRRPDEPPKETRSDKEDEDAAKARKIESDSDEEDDDDDDDVRDLEGRTVSAKGHAIDRASAGNVRRTKDEIAADKEDEDEFGYTTNKVRKKYANLGHSVLMVQLERSNQGLGLSLAGHKDRNCMAVFVCGLNPKGMAHKTGTIQIGDEILEVNGVVLHGRCHLNASAIIKGLSGPIFKVVILRRKTAIDDIAVKPITQFPVSLAEEASEEQFSASYPNVRTVAIKKQSNQSLGIMIIEGKHAEVGQGIFISDIQEGSSAEKAGLEIGELILAVNKDSLVGSNYETAANLLKRTEGLVTLVVSNPGKKDSASSSTPNTTISSNNAIVETNKNALSKPSNLKPSAPSSRPTTPVPEPIADPLTCQINPGRETTVEVTTENKGLGLFFVGGKDTQIPNGVIIVEVYPGGMAEKDGRLQPGDNVLEVNGTSLKDVSHTAASQALRQTLPKMKMIVYRPSAIEYTPIEADLIKKPGKGLGISFVARKSGKGIYVADIISGGIAELDGRIAKGDLLVSVNGQSLENSGGDEAGAILKTVSGKVSLKLNRYKPSTR</sequence>
<evidence type="ECO:0000313" key="8">
    <source>
        <dbReference type="Proteomes" id="UP001153712"/>
    </source>
</evidence>
<feature type="region of interest" description="Disordered" evidence="5">
    <location>
        <begin position="1072"/>
        <end position="1167"/>
    </location>
</feature>
<feature type="compositionally biased region" description="Low complexity" evidence="5">
    <location>
        <begin position="1089"/>
        <end position="1099"/>
    </location>
</feature>
<dbReference type="InterPro" id="IPR051342">
    <property type="entry name" value="PDZ_scaffold"/>
</dbReference>
<evidence type="ECO:0000256" key="1">
    <source>
        <dbReference type="ARBA" id="ARBA00004370"/>
    </source>
</evidence>
<keyword evidence="2" id="KW-0597">Phosphoprotein</keyword>
<feature type="compositionally biased region" description="Basic and acidic residues" evidence="5">
    <location>
        <begin position="1107"/>
        <end position="1148"/>
    </location>
</feature>
<dbReference type="EMBL" id="OU900102">
    <property type="protein sequence ID" value="CAH1188432.1"/>
    <property type="molecule type" value="Genomic_DNA"/>
</dbReference>
<gene>
    <name evidence="7" type="ORF">PHYEVI_LOCUS11501</name>
</gene>
<dbReference type="CDD" id="cd06667">
    <property type="entry name" value="PDZ2_MUPP1-like"/>
    <property type="match status" value="1"/>
</dbReference>
<dbReference type="Proteomes" id="UP001153712">
    <property type="component" value="Chromosome 9"/>
</dbReference>
<feature type="region of interest" description="Disordered" evidence="5">
    <location>
        <begin position="701"/>
        <end position="780"/>
    </location>
</feature>